<evidence type="ECO:0000256" key="12">
    <source>
        <dbReference type="ARBA" id="ARBA00023016"/>
    </source>
</evidence>
<feature type="region of interest" description="Disordered" evidence="16">
    <location>
        <begin position="62"/>
        <end position="81"/>
    </location>
</feature>
<dbReference type="PANTHER" id="PTHR22939">
    <property type="entry name" value="SERINE PROTEASE FAMILY S1C HTRA-RELATED"/>
    <property type="match status" value="1"/>
</dbReference>
<evidence type="ECO:0000256" key="15">
    <source>
        <dbReference type="PIRSR" id="PIRSR611782-2"/>
    </source>
</evidence>
<feature type="domain" description="PDZ" evidence="18">
    <location>
        <begin position="402"/>
        <end position="498"/>
    </location>
</feature>
<keyword evidence="10" id="KW-0378">Hydrolase</keyword>
<organism evidence="19 20">
    <name type="scientific">Acuticoccus sediminis</name>
    <dbReference type="NCBI Taxonomy" id="2184697"/>
    <lineage>
        <taxon>Bacteria</taxon>
        <taxon>Pseudomonadati</taxon>
        <taxon>Pseudomonadota</taxon>
        <taxon>Alphaproteobacteria</taxon>
        <taxon>Hyphomicrobiales</taxon>
        <taxon>Amorphaceae</taxon>
        <taxon>Acuticoccus</taxon>
    </lineage>
</organism>
<dbReference type="InterPro" id="IPR036034">
    <property type="entry name" value="PDZ_sf"/>
</dbReference>
<feature type="compositionally biased region" description="Acidic residues" evidence="16">
    <location>
        <begin position="71"/>
        <end position="81"/>
    </location>
</feature>
<evidence type="ECO:0000256" key="13">
    <source>
        <dbReference type="ARBA" id="ARBA00032850"/>
    </source>
</evidence>
<feature type="active site" description="Charge relay system" evidence="14">
    <location>
        <position position="226"/>
    </location>
</feature>
<feature type="binding site" evidence="15">
    <location>
        <position position="152"/>
    </location>
    <ligand>
        <name>substrate</name>
    </ligand>
</feature>
<dbReference type="PANTHER" id="PTHR22939:SF130">
    <property type="entry name" value="PERIPLASMIC SERINE ENDOPROTEASE DEGP-LIKE-RELATED"/>
    <property type="match status" value="1"/>
</dbReference>
<dbReference type="InterPro" id="IPR001478">
    <property type="entry name" value="PDZ"/>
</dbReference>
<feature type="signal peptide" evidence="17">
    <location>
        <begin position="1"/>
        <end position="23"/>
    </location>
</feature>
<comment type="caution">
    <text evidence="19">The sequence shown here is derived from an EMBL/GenBank/DDBJ whole genome shotgun (WGS) entry which is preliminary data.</text>
</comment>
<dbReference type="GO" id="GO:0042597">
    <property type="term" value="C:periplasmic space"/>
    <property type="evidence" value="ECO:0007669"/>
    <property type="project" value="UniProtKB-SubCell"/>
</dbReference>
<dbReference type="SUPFAM" id="SSF50156">
    <property type="entry name" value="PDZ domain-like"/>
    <property type="match status" value="2"/>
</dbReference>
<dbReference type="SMART" id="SM00228">
    <property type="entry name" value="PDZ"/>
    <property type="match status" value="2"/>
</dbReference>
<dbReference type="Pfam" id="PF00595">
    <property type="entry name" value="PDZ"/>
    <property type="match status" value="1"/>
</dbReference>
<dbReference type="RefSeq" id="WP_111347597.1">
    <property type="nucleotide sequence ID" value="NZ_JAIWKD010000004.1"/>
</dbReference>
<keyword evidence="6 19" id="KW-0645">Protease</keyword>
<proteinExistence type="inferred from homology"/>
<sequence>MSLITRRLCAAFTGAMLAISPLAITTDAALAQEQHGPRSVADLAESLLNSVVNVSTTERIVAERSTPIPDGDGEEGDGDAEEPYRDFFEDFFGEDGPPQRRAQSMGSGFVISADGFVVTNNHVIKDAEAVVVNFADGTVLDATIVGRDPKTDIALLKVEPETPLKPLDFADTERLRVGDWVMAIGNPFGLGGTVTIGIVSARNRNLRSGPYDNFIQTDAAINQGNSGGPLFNMDGDVVGINTAIISRSGGSVGIGFAIPAEIATAVIDQLRQYGETRRGWLGVRLQKVTPELATSLGLEKPHGAFVAGVTAEGPAETAGLRTGDVVLRYDGHEIQEMRQLPLLVAQTEIGRAVDLGVQRDGEEITVSVEIGLLAEDEARAAAAAAAAEPEPQAEEAPTTEDPVVADPDTTPKVTLLGMGLSAITDELRSTYKIDADVKGVLVVDIEEGSLAAEKRITAGDVIIEVGQKPVSSPQDVAEQIEALKEKNRNTALLTLSSANGALRFTALRIEQ</sequence>
<keyword evidence="20" id="KW-1185">Reference proteome</keyword>
<evidence type="ECO:0000256" key="14">
    <source>
        <dbReference type="PIRSR" id="PIRSR611782-1"/>
    </source>
</evidence>
<keyword evidence="7 17" id="KW-0732">Signal</keyword>
<dbReference type="OrthoDB" id="9758917at2"/>
<comment type="catalytic activity">
    <reaction evidence="1">
        <text>Acts on substrates that are at least partially unfolded. The cleavage site P1 residue is normally between a pair of hydrophobic residues, such as Val-|-Val.</text>
        <dbReference type="EC" id="3.4.21.107"/>
    </reaction>
</comment>
<dbReference type="FunFam" id="2.40.10.120:FF:000007">
    <property type="entry name" value="Periplasmic serine endoprotease DegP-like"/>
    <property type="match status" value="1"/>
</dbReference>
<dbReference type="PRINTS" id="PR00834">
    <property type="entry name" value="PROTEASES2C"/>
</dbReference>
<dbReference type="Pfam" id="PF13180">
    <property type="entry name" value="PDZ_2"/>
    <property type="match status" value="1"/>
</dbReference>
<evidence type="ECO:0000256" key="5">
    <source>
        <dbReference type="ARBA" id="ARBA00013958"/>
    </source>
</evidence>
<evidence type="ECO:0000256" key="10">
    <source>
        <dbReference type="ARBA" id="ARBA00022801"/>
    </source>
</evidence>
<evidence type="ECO:0000256" key="8">
    <source>
        <dbReference type="ARBA" id="ARBA00022737"/>
    </source>
</evidence>
<comment type="subcellular location">
    <subcellularLocation>
        <location evidence="2">Periplasm</location>
    </subcellularLocation>
</comment>
<evidence type="ECO:0000256" key="11">
    <source>
        <dbReference type="ARBA" id="ARBA00022825"/>
    </source>
</evidence>
<evidence type="ECO:0000256" key="4">
    <source>
        <dbReference type="ARBA" id="ARBA00013035"/>
    </source>
</evidence>
<dbReference type="Proteomes" id="UP000249590">
    <property type="component" value="Unassembled WGS sequence"/>
</dbReference>
<evidence type="ECO:0000256" key="9">
    <source>
        <dbReference type="ARBA" id="ARBA00022764"/>
    </source>
</evidence>
<keyword evidence="12" id="KW-0346">Stress response</keyword>
<evidence type="ECO:0000313" key="20">
    <source>
        <dbReference type="Proteomes" id="UP000249590"/>
    </source>
</evidence>
<evidence type="ECO:0000256" key="17">
    <source>
        <dbReference type="SAM" id="SignalP"/>
    </source>
</evidence>
<dbReference type="Pfam" id="PF13365">
    <property type="entry name" value="Trypsin_2"/>
    <property type="match status" value="1"/>
</dbReference>
<feature type="compositionally biased region" description="Low complexity" evidence="16">
    <location>
        <begin position="381"/>
        <end position="402"/>
    </location>
</feature>
<feature type="binding site" evidence="15">
    <location>
        <position position="122"/>
    </location>
    <ligand>
        <name>substrate</name>
    </ligand>
</feature>
<dbReference type="EMBL" id="QHHQ01000003">
    <property type="protein sequence ID" value="RAI01042.1"/>
    <property type="molecule type" value="Genomic_DNA"/>
</dbReference>
<dbReference type="GO" id="GO:0006508">
    <property type="term" value="P:proteolysis"/>
    <property type="evidence" value="ECO:0007669"/>
    <property type="project" value="UniProtKB-KW"/>
</dbReference>
<evidence type="ECO:0000256" key="16">
    <source>
        <dbReference type="SAM" id="MobiDB-lite"/>
    </source>
</evidence>
<evidence type="ECO:0000256" key="3">
    <source>
        <dbReference type="ARBA" id="ARBA00010541"/>
    </source>
</evidence>
<gene>
    <name evidence="19" type="ORF">DLJ53_17640</name>
</gene>
<feature type="domain" description="PDZ" evidence="18">
    <location>
        <begin position="282"/>
        <end position="361"/>
    </location>
</feature>
<dbReference type="SUPFAM" id="SSF50494">
    <property type="entry name" value="Trypsin-like serine proteases"/>
    <property type="match status" value="1"/>
</dbReference>
<dbReference type="InterPro" id="IPR011782">
    <property type="entry name" value="Pept_S1C_Do"/>
</dbReference>
<dbReference type="NCBIfam" id="TIGR02037">
    <property type="entry name" value="degP_htrA_DO"/>
    <property type="match status" value="1"/>
</dbReference>
<dbReference type="Gene3D" id="2.30.42.10">
    <property type="match status" value="2"/>
</dbReference>
<evidence type="ECO:0000259" key="18">
    <source>
        <dbReference type="PROSITE" id="PS50106"/>
    </source>
</evidence>
<name>A0A8B2NQT8_9HYPH</name>
<feature type="active site" description="Charge relay system" evidence="14">
    <location>
        <position position="122"/>
    </location>
</feature>
<keyword evidence="9" id="KW-0574">Periplasm</keyword>
<dbReference type="EC" id="3.4.21.107" evidence="4"/>
<feature type="chain" id="PRO_5039541434" description="Probable periplasmic serine endoprotease DegP-like" evidence="17">
    <location>
        <begin position="24"/>
        <end position="511"/>
    </location>
</feature>
<protein>
    <recommendedName>
        <fullName evidence="5">Probable periplasmic serine endoprotease DegP-like</fullName>
        <ecNumber evidence="4">3.4.21.107</ecNumber>
    </recommendedName>
    <alternativeName>
        <fullName evidence="13">Protease Do</fullName>
    </alternativeName>
</protein>
<dbReference type="InterPro" id="IPR009003">
    <property type="entry name" value="Peptidase_S1_PA"/>
</dbReference>
<evidence type="ECO:0000256" key="7">
    <source>
        <dbReference type="ARBA" id="ARBA00022729"/>
    </source>
</evidence>
<reference evidence="19 20" key="1">
    <citation type="submission" date="2018-05" db="EMBL/GenBank/DDBJ databases">
        <title>Acuticoccus sediminis sp. nov., isolated from deep-sea sediment of Indian Ocean.</title>
        <authorList>
            <person name="Liu X."/>
            <person name="Lai Q."/>
            <person name="Du Y."/>
            <person name="Sun F."/>
            <person name="Zhang X."/>
            <person name="Wang S."/>
            <person name="Shao Z."/>
        </authorList>
    </citation>
    <scope>NUCLEOTIDE SEQUENCE [LARGE SCALE GENOMIC DNA]</scope>
    <source>
        <strain evidence="19 20">PTG4-2</strain>
    </source>
</reference>
<comment type="similarity">
    <text evidence="3">Belongs to the peptidase S1C family.</text>
</comment>
<dbReference type="Gene3D" id="2.40.10.120">
    <property type="match status" value="1"/>
</dbReference>
<evidence type="ECO:0000256" key="6">
    <source>
        <dbReference type="ARBA" id="ARBA00022670"/>
    </source>
</evidence>
<dbReference type="GO" id="GO:0004252">
    <property type="term" value="F:serine-type endopeptidase activity"/>
    <property type="evidence" value="ECO:0007669"/>
    <property type="project" value="InterPro"/>
</dbReference>
<dbReference type="PROSITE" id="PS50106">
    <property type="entry name" value="PDZ"/>
    <property type="match status" value="2"/>
</dbReference>
<keyword evidence="11" id="KW-0720">Serine protease</keyword>
<dbReference type="AlphaFoldDB" id="A0A8B2NQT8"/>
<feature type="binding site" evidence="15">
    <location>
        <begin position="224"/>
        <end position="226"/>
    </location>
    <ligand>
        <name>substrate</name>
    </ligand>
</feature>
<accession>A0A8B2NQT8</accession>
<dbReference type="InterPro" id="IPR001940">
    <property type="entry name" value="Peptidase_S1C"/>
</dbReference>
<evidence type="ECO:0000313" key="19">
    <source>
        <dbReference type="EMBL" id="RAI01042.1"/>
    </source>
</evidence>
<evidence type="ECO:0000256" key="1">
    <source>
        <dbReference type="ARBA" id="ARBA00001772"/>
    </source>
</evidence>
<evidence type="ECO:0000256" key="2">
    <source>
        <dbReference type="ARBA" id="ARBA00004418"/>
    </source>
</evidence>
<feature type="active site" description="Charge relay system" evidence="14">
    <location>
        <position position="152"/>
    </location>
</feature>
<keyword evidence="8" id="KW-0677">Repeat</keyword>
<dbReference type="CDD" id="cd10839">
    <property type="entry name" value="cpPDZ1_DegP-like"/>
    <property type="match status" value="1"/>
</dbReference>
<feature type="region of interest" description="Disordered" evidence="16">
    <location>
        <begin position="381"/>
        <end position="406"/>
    </location>
</feature>